<dbReference type="AlphaFoldDB" id="A0A166XCI3"/>
<dbReference type="InterPro" id="IPR053206">
    <property type="entry name" value="Dimeric_xanthone_biosynth"/>
</dbReference>
<dbReference type="CDD" id="cd12108">
    <property type="entry name" value="Hr-like"/>
    <property type="match status" value="1"/>
</dbReference>
<name>A0A166XCI3_9AGAM</name>
<evidence type="ECO:0000313" key="3">
    <source>
        <dbReference type="Proteomes" id="UP000076532"/>
    </source>
</evidence>
<dbReference type="Pfam" id="PF01814">
    <property type="entry name" value="Hemerythrin"/>
    <property type="match status" value="1"/>
</dbReference>
<dbReference type="PANTHER" id="PTHR38048">
    <property type="entry name" value="EXPRESSED PROTEIN"/>
    <property type="match status" value="1"/>
</dbReference>
<dbReference type="OrthoDB" id="10044044at2759"/>
<dbReference type="InterPro" id="IPR012312">
    <property type="entry name" value="Hemerythrin-like"/>
</dbReference>
<dbReference type="Gene3D" id="1.20.120.520">
    <property type="entry name" value="nmb1532 protein domain like"/>
    <property type="match status" value="1"/>
</dbReference>
<reference evidence="2 3" key="1">
    <citation type="journal article" date="2016" name="Mol. Biol. Evol.">
        <title>Comparative Genomics of Early-Diverging Mushroom-Forming Fungi Provides Insights into the Origins of Lignocellulose Decay Capabilities.</title>
        <authorList>
            <person name="Nagy L.G."/>
            <person name="Riley R."/>
            <person name="Tritt A."/>
            <person name="Adam C."/>
            <person name="Daum C."/>
            <person name="Floudas D."/>
            <person name="Sun H."/>
            <person name="Yadav J.S."/>
            <person name="Pangilinan J."/>
            <person name="Larsson K.H."/>
            <person name="Matsuura K."/>
            <person name="Barry K."/>
            <person name="Labutti K."/>
            <person name="Kuo R."/>
            <person name="Ohm R.A."/>
            <person name="Bhattacharya S.S."/>
            <person name="Shirouzu T."/>
            <person name="Yoshinaga Y."/>
            <person name="Martin F.M."/>
            <person name="Grigoriev I.V."/>
            <person name="Hibbett D.S."/>
        </authorList>
    </citation>
    <scope>NUCLEOTIDE SEQUENCE [LARGE SCALE GENOMIC DNA]</scope>
    <source>
        <strain evidence="2 3">CBS 109695</strain>
    </source>
</reference>
<evidence type="ECO:0000313" key="2">
    <source>
        <dbReference type="EMBL" id="KZP34646.1"/>
    </source>
</evidence>
<proteinExistence type="predicted"/>
<feature type="domain" description="Hemerythrin-like" evidence="1">
    <location>
        <begin position="20"/>
        <end position="143"/>
    </location>
</feature>
<dbReference type="PANTHER" id="PTHR38048:SF1">
    <property type="entry name" value="HEMERYTHRIN-LIKE DOMAIN-CONTAINING PROTEIN"/>
    <property type="match status" value="1"/>
</dbReference>
<accession>A0A166XCI3</accession>
<dbReference type="Proteomes" id="UP000076532">
    <property type="component" value="Unassembled WGS sequence"/>
</dbReference>
<protein>
    <recommendedName>
        <fullName evidence="1">Hemerythrin-like domain-containing protein</fullName>
    </recommendedName>
</protein>
<sequence length="166" mass="19543">MSSETPTISAREQRKWNRLSEHMDHFHQGFQRDFNNIYEWADGSFNKRGLSLSRFLQQADGLISHLNMHHSIEEQYIFPKLAVKMPSFKGEHIKSHKGIHKGLDALQILITKYKGDQTSYDPAELRTCLDSFREVLFRHLDEEVADLQGENLRKYFTLAEVERMMM</sequence>
<dbReference type="STRING" id="436010.A0A166XCI3"/>
<evidence type="ECO:0000259" key="1">
    <source>
        <dbReference type="Pfam" id="PF01814"/>
    </source>
</evidence>
<keyword evidence="3" id="KW-1185">Reference proteome</keyword>
<dbReference type="EMBL" id="KV417480">
    <property type="protein sequence ID" value="KZP34646.1"/>
    <property type="molecule type" value="Genomic_DNA"/>
</dbReference>
<organism evidence="2 3">
    <name type="scientific">Athelia psychrophila</name>
    <dbReference type="NCBI Taxonomy" id="1759441"/>
    <lineage>
        <taxon>Eukaryota</taxon>
        <taxon>Fungi</taxon>
        <taxon>Dikarya</taxon>
        <taxon>Basidiomycota</taxon>
        <taxon>Agaricomycotina</taxon>
        <taxon>Agaricomycetes</taxon>
        <taxon>Agaricomycetidae</taxon>
        <taxon>Atheliales</taxon>
        <taxon>Atheliaceae</taxon>
        <taxon>Athelia</taxon>
    </lineage>
</organism>
<gene>
    <name evidence="2" type="ORF">FIBSPDRAFT_1035637</name>
</gene>